<keyword evidence="3" id="KW-1185">Reference proteome</keyword>
<protein>
    <recommendedName>
        <fullName evidence="4">Glycosyltransferase RgtA/B/C/D-like domain-containing protein</fullName>
    </recommendedName>
</protein>
<feature type="transmembrane region" description="Helical" evidence="1">
    <location>
        <begin position="62"/>
        <end position="78"/>
    </location>
</feature>
<feature type="transmembrane region" description="Helical" evidence="1">
    <location>
        <begin position="85"/>
        <end position="105"/>
    </location>
</feature>
<feature type="transmembrane region" description="Helical" evidence="1">
    <location>
        <begin position="170"/>
        <end position="187"/>
    </location>
</feature>
<feature type="transmembrane region" description="Helical" evidence="1">
    <location>
        <begin position="139"/>
        <end position="164"/>
    </location>
</feature>
<reference evidence="2 3" key="1">
    <citation type="submission" date="2020-03" db="EMBL/GenBank/DDBJ databases">
        <title>Nocardioides sp. nov., isolated from fish.</title>
        <authorList>
            <person name="Hyun D.-W."/>
            <person name="Bae J.-W."/>
        </authorList>
    </citation>
    <scope>NUCLEOTIDE SEQUENCE [LARGE SCALE GENOMIC DNA]</scope>
    <source>
        <strain evidence="2 3">HDW12A</strain>
    </source>
</reference>
<feature type="transmembrane region" description="Helical" evidence="1">
    <location>
        <begin position="111"/>
        <end position="132"/>
    </location>
</feature>
<feature type="transmembrane region" description="Helical" evidence="1">
    <location>
        <begin position="293"/>
        <end position="309"/>
    </location>
</feature>
<dbReference type="KEGG" id="npi:G7071_01485"/>
<organism evidence="2 3">
    <name type="scientific">Nocardioides piscis</name>
    <dbReference type="NCBI Taxonomy" id="2714938"/>
    <lineage>
        <taxon>Bacteria</taxon>
        <taxon>Bacillati</taxon>
        <taxon>Actinomycetota</taxon>
        <taxon>Actinomycetes</taxon>
        <taxon>Propionibacteriales</taxon>
        <taxon>Nocardioidaceae</taxon>
        <taxon>Nocardioides</taxon>
    </lineage>
</organism>
<accession>A0A6G7YCE6</accession>
<dbReference type="AlphaFoldDB" id="A0A6G7YCE6"/>
<dbReference type="RefSeq" id="WP_166314018.1">
    <property type="nucleotide sequence ID" value="NZ_CP049866.1"/>
</dbReference>
<feature type="transmembrane region" description="Helical" evidence="1">
    <location>
        <begin position="241"/>
        <end position="261"/>
    </location>
</feature>
<feature type="transmembrane region" description="Helical" evidence="1">
    <location>
        <begin position="270"/>
        <end position="287"/>
    </location>
</feature>
<dbReference type="Proteomes" id="UP000502035">
    <property type="component" value="Chromosome"/>
</dbReference>
<feature type="transmembrane region" description="Helical" evidence="1">
    <location>
        <begin position="16"/>
        <end position="36"/>
    </location>
</feature>
<keyword evidence="1" id="KW-1133">Transmembrane helix</keyword>
<proteinExistence type="predicted"/>
<evidence type="ECO:0008006" key="4">
    <source>
        <dbReference type="Google" id="ProtNLM"/>
    </source>
</evidence>
<name>A0A6G7YCE6_9ACTN</name>
<keyword evidence="1" id="KW-0472">Membrane</keyword>
<feature type="transmembrane region" description="Helical" evidence="1">
    <location>
        <begin position="199"/>
        <end position="221"/>
    </location>
</feature>
<dbReference type="EMBL" id="CP049866">
    <property type="protein sequence ID" value="QIK74308.1"/>
    <property type="molecule type" value="Genomic_DNA"/>
</dbReference>
<evidence type="ECO:0000313" key="3">
    <source>
        <dbReference type="Proteomes" id="UP000502035"/>
    </source>
</evidence>
<keyword evidence="1" id="KW-0812">Transmembrane</keyword>
<gene>
    <name evidence="2" type="ORF">G7071_01485</name>
</gene>
<evidence type="ECO:0000256" key="1">
    <source>
        <dbReference type="SAM" id="Phobius"/>
    </source>
</evidence>
<feature type="transmembrane region" description="Helical" evidence="1">
    <location>
        <begin position="321"/>
        <end position="340"/>
    </location>
</feature>
<sequence length="376" mass="41858">MKVLRILERLVFETRPWLFTAILIGVILLKTGVWWIPNLSLSIMAAQNPFADPNFADPNADYLFWNWLAMFLAWALGATSFAPYFLLHLGFAVAFEIVMFALLLRRLPRDLGRSAAVIFATLPVSGTAYFWVGMDGLTLLLTALVLVAASHQWAVLTLGVLLGMQHFEQGVVAAGALLVSLLMARWVGKQVQFPLSSAFALLIGLLLGKGALIAIFSAHDIEVESRTFWLRTNVVMVIDQFAFHWQWVLFATLGLGWLVILRSFDLGRDAFPLLSGLAVALALLPIVGDQTRVVASTSLLVLGVFVLLDEQLLRSYQRIEVAALLAVWLLVPYVWVWGGVPRWSVLPHDLAYLLHRVGPWFDRVVPADPALWPFGF</sequence>
<evidence type="ECO:0000313" key="2">
    <source>
        <dbReference type="EMBL" id="QIK74308.1"/>
    </source>
</evidence>